<evidence type="ECO:0000313" key="3">
    <source>
        <dbReference type="Proteomes" id="UP001139103"/>
    </source>
</evidence>
<keyword evidence="1" id="KW-1133">Transmembrane helix</keyword>
<protein>
    <submittedName>
        <fullName evidence="2">DUF1365 domain-containing protein</fullName>
    </submittedName>
</protein>
<sequence>MIRQVERQQEGSDPEVSTTLQSERLAVKSRKSCLYVGTVRHRRFAPVEHHFRRPLYMVSIDLAEVESTFRVPFLWSTGRWSLFRFCRADYLGPADRPLADCVREAVAEKLGRQIDGPIRLLTQIRCCGFAFNPISLYYCFDAEKQLRAIVADVTNTPWGERHCYAIPVDGADRITHYASPKEFHVSPFMPMEMEYRWRVSQPDDRLTVQIDNLRGEERVFDASLDLSRRELSFWNVFKVAVRLPLMSVQIVAAIYWHALLLWWKKTPYFPHPPTHHQTSPNDPTPSSLVP</sequence>
<proteinExistence type="predicted"/>
<keyword evidence="1" id="KW-0472">Membrane</keyword>
<dbReference type="RefSeq" id="WP_230218346.1">
    <property type="nucleotide sequence ID" value="NZ_JAJKFT010000004.1"/>
</dbReference>
<name>A0A9X1SFZ6_9BACT</name>
<feature type="transmembrane region" description="Helical" evidence="1">
    <location>
        <begin position="239"/>
        <end position="263"/>
    </location>
</feature>
<dbReference type="PANTHER" id="PTHR33973:SF4">
    <property type="entry name" value="OS07G0153300 PROTEIN"/>
    <property type="match status" value="1"/>
</dbReference>
<keyword evidence="3" id="KW-1185">Reference proteome</keyword>
<comment type="caution">
    <text evidence="2">The sequence shown here is derived from an EMBL/GenBank/DDBJ whole genome shotgun (WGS) entry which is preliminary data.</text>
</comment>
<keyword evidence="1" id="KW-0812">Transmembrane</keyword>
<dbReference type="EMBL" id="JAJKFT010000004">
    <property type="protein sequence ID" value="MCC9628858.1"/>
    <property type="molecule type" value="Genomic_DNA"/>
</dbReference>
<gene>
    <name evidence="2" type="ORF">LOC68_10650</name>
</gene>
<evidence type="ECO:0000313" key="2">
    <source>
        <dbReference type="EMBL" id="MCC9628858.1"/>
    </source>
</evidence>
<dbReference type="Pfam" id="PF07103">
    <property type="entry name" value="DUF1365"/>
    <property type="match status" value="1"/>
</dbReference>
<accession>A0A9X1SFZ6</accession>
<dbReference type="AlphaFoldDB" id="A0A9X1SFZ6"/>
<dbReference type="Proteomes" id="UP001139103">
    <property type="component" value="Unassembled WGS sequence"/>
</dbReference>
<dbReference type="InterPro" id="IPR010775">
    <property type="entry name" value="DUF1365"/>
</dbReference>
<dbReference type="PANTHER" id="PTHR33973">
    <property type="entry name" value="OS07G0153300 PROTEIN"/>
    <property type="match status" value="1"/>
</dbReference>
<reference evidence="2" key="1">
    <citation type="submission" date="2021-11" db="EMBL/GenBank/DDBJ databases">
        <title>Genome sequence.</title>
        <authorList>
            <person name="Sun Q."/>
        </authorList>
    </citation>
    <scope>NUCLEOTIDE SEQUENCE</scope>
    <source>
        <strain evidence="2">JC732</strain>
    </source>
</reference>
<organism evidence="2 3">
    <name type="scientific">Blastopirellula sediminis</name>
    <dbReference type="NCBI Taxonomy" id="2894196"/>
    <lineage>
        <taxon>Bacteria</taxon>
        <taxon>Pseudomonadati</taxon>
        <taxon>Planctomycetota</taxon>
        <taxon>Planctomycetia</taxon>
        <taxon>Pirellulales</taxon>
        <taxon>Pirellulaceae</taxon>
        <taxon>Blastopirellula</taxon>
    </lineage>
</organism>
<evidence type="ECO:0000256" key="1">
    <source>
        <dbReference type="SAM" id="Phobius"/>
    </source>
</evidence>